<reference evidence="2 3" key="1">
    <citation type="submission" date="2019-03" db="EMBL/GenBank/DDBJ databases">
        <title>Genomic Encyclopedia of Type Strains, Phase IV (KMG-IV): sequencing the most valuable type-strain genomes for metagenomic binning, comparative biology and taxonomic classification.</title>
        <authorList>
            <person name="Goeker M."/>
        </authorList>
    </citation>
    <scope>NUCLEOTIDE SEQUENCE [LARGE SCALE GENOMIC DNA]</scope>
    <source>
        <strain evidence="2 3">DSM 26377</strain>
    </source>
</reference>
<proteinExistence type="predicted"/>
<accession>A0A4R7P3G6</accession>
<name>A0A4R7P3G6_9GAMM</name>
<dbReference type="InterPro" id="IPR021831">
    <property type="entry name" value="ParD-like"/>
</dbReference>
<evidence type="ECO:0000256" key="1">
    <source>
        <dbReference type="SAM" id="MobiDB-lite"/>
    </source>
</evidence>
<comment type="caution">
    <text evidence="2">The sequence shown here is derived from an EMBL/GenBank/DDBJ whole genome shotgun (WGS) entry which is preliminary data.</text>
</comment>
<evidence type="ECO:0000313" key="3">
    <source>
        <dbReference type="Proteomes" id="UP000295341"/>
    </source>
</evidence>
<feature type="region of interest" description="Disordered" evidence="1">
    <location>
        <begin position="119"/>
        <end position="143"/>
    </location>
</feature>
<dbReference type="Proteomes" id="UP000295341">
    <property type="component" value="Unassembled WGS sequence"/>
</dbReference>
<protein>
    <submittedName>
        <fullName evidence="2">ParD-like antitoxin of type II ParDE toxin-antitoxin system</fullName>
    </submittedName>
</protein>
<organism evidence="2 3">
    <name type="scientific">Panacagrimonas perspica</name>
    <dbReference type="NCBI Taxonomy" id="381431"/>
    <lineage>
        <taxon>Bacteria</taxon>
        <taxon>Pseudomonadati</taxon>
        <taxon>Pseudomonadota</taxon>
        <taxon>Gammaproteobacteria</taxon>
        <taxon>Nevskiales</taxon>
        <taxon>Nevskiaceae</taxon>
        <taxon>Panacagrimonas</taxon>
    </lineage>
</organism>
<sequence>MGTALAPVRLEAEITDAARGEATRMSRSVAQQVSHWARIGRELERSPEVSADQIRRVLDGGGDYDTLSTKEQAVVRAVWSGRIDSLRTGLRLDKTFRETGHRYAELDQNGDVIVREPAARKAAAEPKAAPTKVTAIRKTARKR</sequence>
<dbReference type="AlphaFoldDB" id="A0A4R7P3G6"/>
<evidence type="ECO:0000313" key="2">
    <source>
        <dbReference type="EMBL" id="TDU28138.1"/>
    </source>
</evidence>
<feature type="compositionally biased region" description="Low complexity" evidence="1">
    <location>
        <begin position="125"/>
        <end position="134"/>
    </location>
</feature>
<keyword evidence="3" id="KW-1185">Reference proteome</keyword>
<dbReference type="EMBL" id="SOBT01000009">
    <property type="protein sequence ID" value="TDU28138.1"/>
    <property type="molecule type" value="Genomic_DNA"/>
</dbReference>
<gene>
    <name evidence="2" type="ORF">DFR24_2503</name>
</gene>
<dbReference type="Pfam" id="PF11903">
    <property type="entry name" value="ParD_like"/>
    <property type="match status" value="1"/>
</dbReference>
<dbReference type="RefSeq" id="WP_162851183.1">
    <property type="nucleotide sequence ID" value="NZ_MWIN01000044.1"/>
</dbReference>